<reference evidence="2 3" key="1">
    <citation type="journal article" date="2024" name="Commun. Biol.">
        <title>Comparative genomic analysis of thermophilic fungi reveals convergent evolutionary adaptations and gene losses.</title>
        <authorList>
            <person name="Steindorff A.S."/>
            <person name="Aguilar-Pontes M.V."/>
            <person name="Robinson A.J."/>
            <person name="Andreopoulos B."/>
            <person name="LaButti K."/>
            <person name="Kuo A."/>
            <person name="Mondo S."/>
            <person name="Riley R."/>
            <person name="Otillar R."/>
            <person name="Haridas S."/>
            <person name="Lipzen A."/>
            <person name="Grimwood J."/>
            <person name="Schmutz J."/>
            <person name="Clum A."/>
            <person name="Reid I.D."/>
            <person name="Moisan M.C."/>
            <person name="Butler G."/>
            <person name="Nguyen T.T.M."/>
            <person name="Dewar K."/>
            <person name="Conant G."/>
            <person name="Drula E."/>
            <person name="Henrissat B."/>
            <person name="Hansel C."/>
            <person name="Singer S."/>
            <person name="Hutchinson M.I."/>
            <person name="de Vries R.P."/>
            <person name="Natvig D.O."/>
            <person name="Powell A.J."/>
            <person name="Tsang A."/>
            <person name="Grigoriev I.V."/>
        </authorList>
    </citation>
    <scope>NUCLEOTIDE SEQUENCE [LARGE SCALE GENOMIC DNA]</scope>
    <source>
        <strain evidence="2 3">CBS 494.80</strain>
    </source>
</reference>
<gene>
    <name evidence="2" type="ORF">VTL71DRAFT_8914</name>
</gene>
<dbReference type="Gene3D" id="1.10.1520.10">
    <property type="entry name" value="Ribonuclease III domain"/>
    <property type="match status" value="1"/>
</dbReference>
<proteinExistence type="predicted"/>
<dbReference type="PROSITE" id="PS50142">
    <property type="entry name" value="RNASE_3_2"/>
    <property type="match status" value="1"/>
</dbReference>
<dbReference type="SUPFAM" id="SSF69065">
    <property type="entry name" value="RNase III domain-like"/>
    <property type="match status" value="1"/>
</dbReference>
<organism evidence="2 3">
    <name type="scientific">Oculimacula yallundae</name>
    <dbReference type="NCBI Taxonomy" id="86028"/>
    <lineage>
        <taxon>Eukaryota</taxon>
        <taxon>Fungi</taxon>
        <taxon>Dikarya</taxon>
        <taxon>Ascomycota</taxon>
        <taxon>Pezizomycotina</taxon>
        <taxon>Leotiomycetes</taxon>
        <taxon>Helotiales</taxon>
        <taxon>Ploettnerulaceae</taxon>
        <taxon>Oculimacula</taxon>
    </lineage>
</organism>
<dbReference type="Proteomes" id="UP001595075">
    <property type="component" value="Unassembled WGS sequence"/>
</dbReference>
<protein>
    <recommendedName>
        <fullName evidence="1">RNase III domain-containing protein</fullName>
    </recommendedName>
</protein>
<feature type="domain" description="RNase III" evidence="1">
    <location>
        <begin position="4"/>
        <end position="135"/>
    </location>
</feature>
<evidence type="ECO:0000313" key="2">
    <source>
        <dbReference type="EMBL" id="KAL2060862.1"/>
    </source>
</evidence>
<dbReference type="EMBL" id="JAZHXI010000020">
    <property type="protein sequence ID" value="KAL2060862.1"/>
    <property type="molecule type" value="Genomic_DNA"/>
</dbReference>
<accession>A0ABR4BT81</accession>
<comment type="caution">
    <text evidence="2">The sequence shown here is derived from an EMBL/GenBank/DDBJ whole genome shotgun (WGS) entry which is preliminary data.</text>
</comment>
<dbReference type="InterPro" id="IPR036389">
    <property type="entry name" value="RNase_III_sf"/>
</dbReference>
<sequence length="535" mass="59097">MDSSNYLEEVLDYHFREKSVLNEALTAPGAEGDKEGTAEEKVKYEGNRFLALFGKCVLPLLALGRKYSERNSEHGRITKEALECAIAAEDYTTRATALRIPDSMKLSPRQRGIVAEGTLRQAIYAIIGAIWQDSGENLRRTEKAVERLFIGTEVALDIASEEVASNPTMLHLASPESLLLPRRITLGSESYNYTPTTMTEGLEGNRHQLQLGQGSSAIETAGKKRKASTSNSDSRHMTYLNRCLAREEQRRLTFGLPLISMDIGMTFNGLQLSPGDSGLAIKTLSYVIASPESIVALQEIVMAQRTSVANKELRGDWDLSLAGRLKAIEDTGSEIAYLLFLKRCHIHQLFVDCSKGSRRTSDGFVVDTVQSVSQQAGSRLGNPQNLEDSTIAEEIMKEVYPNLNPGTETYQKKKRFVHRLRKLGERFDVLVKSFGYGILGLLSWPQGDLPDVPVLSNADELILSLSDQAFKSLVLYLKQVQNDSMHATSTAVSGLVKALFRGTLNPTMVSKLEMTDSSRILEYPKGSAILLDLVL</sequence>
<name>A0ABR4BT81_9HELO</name>
<keyword evidence="3" id="KW-1185">Reference proteome</keyword>
<dbReference type="InterPro" id="IPR000999">
    <property type="entry name" value="RNase_III_dom"/>
</dbReference>
<evidence type="ECO:0000259" key="1">
    <source>
        <dbReference type="PROSITE" id="PS50142"/>
    </source>
</evidence>
<evidence type="ECO:0000313" key="3">
    <source>
        <dbReference type="Proteomes" id="UP001595075"/>
    </source>
</evidence>